<feature type="compositionally biased region" description="Polar residues" evidence="6">
    <location>
        <begin position="549"/>
        <end position="560"/>
    </location>
</feature>
<dbReference type="GO" id="GO:0003729">
    <property type="term" value="F:mRNA binding"/>
    <property type="evidence" value="ECO:0007669"/>
    <property type="project" value="InterPro"/>
</dbReference>
<accession>A0A177WZF6</accession>
<evidence type="ECO:0000256" key="6">
    <source>
        <dbReference type="SAM" id="MobiDB-lite"/>
    </source>
</evidence>
<feature type="domain" description="C3H1-type" evidence="7">
    <location>
        <begin position="442"/>
        <end position="470"/>
    </location>
</feature>
<dbReference type="VEuPathDB" id="FungiDB:BDEG_27985"/>
<feature type="compositionally biased region" description="Low complexity" evidence="6">
    <location>
        <begin position="561"/>
        <end position="572"/>
    </location>
</feature>
<feature type="region of interest" description="Disordered" evidence="6">
    <location>
        <begin position="731"/>
        <end position="755"/>
    </location>
</feature>
<evidence type="ECO:0000313" key="9">
    <source>
        <dbReference type="Proteomes" id="UP000077115"/>
    </source>
</evidence>
<feature type="zinc finger region" description="C3H1-type" evidence="5">
    <location>
        <begin position="480"/>
        <end position="508"/>
    </location>
</feature>
<feature type="region of interest" description="Disordered" evidence="6">
    <location>
        <begin position="161"/>
        <end position="182"/>
    </location>
</feature>
<feature type="compositionally biased region" description="Low complexity" evidence="6">
    <location>
        <begin position="419"/>
        <end position="433"/>
    </location>
</feature>
<feature type="zinc finger region" description="C3H1-type" evidence="5">
    <location>
        <begin position="442"/>
        <end position="470"/>
    </location>
</feature>
<feature type="domain" description="C3H1-type" evidence="7">
    <location>
        <begin position="480"/>
        <end position="508"/>
    </location>
</feature>
<feature type="region of interest" description="Disordered" evidence="6">
    <location>
        <begin position="371"/>
        <end position="438"/>
    </location>
</feature>
<keyword evidence="3 5" id="KW-0863">Zinc-finger</keyword>
<feature type="compositionally biased region" description="Polar residues" evidence="6">
    <location>
        <begin position="579"/>
        <end position="588"/>
    </location>
</feature>
<feature type="compositionally biased region" description="Low complexity" evidence="6">
    <location>
        <begin position="335"/>
        <end position="349"/>
    </location>
</feature>
<evidence type="ECO:0000256" key="3">
    <source>
        <dbReference type="ARBA" id="ARBA00022771"/>
    </source>
</evidence>
<dbReference type="Gene3D" id="4.10.1000.10">
    <property type="entry name" value="Zinc finger, CCCH-type"/>
    <property type="match status" value="2"/>
</dbReference>
<dbReference type="PANTHER" id="PTHR12547:SF18">
    <property type="entry name" value="PROTEIN TIS11"/>
    <property type="match status" value="1"/>
</dbReference>
<dbReference type="PROSITE" id="PS50103">
    <property type="entry name" value="ZF_C3H1"/>
    <property type="match status" value="2"/>
</dbReference>
<dbReference type="OrthoDB" id="410307at2759"/>
<protein>
    <recommendedName>
        <fullName evidence="7">C3H1-type domain-containing protein</fullName>
    </recommendedName>
</protein>
<evidence type="ECO:0000256" key="4">
    <source>
        <dbReference type="ARBA" id="ARBA00022833"/>
    </source>
</evidence>
<dbReference type="InterPro" id="IPR000571">
    <property type="entry name" value="Znf_CCCH"/>
</dbReference>
<evidence type="ECO:0000313" key="8">
    <source>
        <dbReference type="EMBL" id="OAJ44790.1"/>
    </source>
</evidence>
<dbReference type="Proteomes" id="UP000077115">
    <property type="component" value="Unassembled WGS sequence"/>
</dbReference>
<evidence type="ECO:0000256" key="5">
    <source>
        <dbReference type="PROSITE-ProRule" id="PRU00723"/>
    </source>
</evidence>
<dbReference type="FunFam" id="4.10.1000.10:FF:000001">
    <property type="entry name" value="zinc finger CCCH domain-containing protein 15-like"/>
    <property type="match status" value="1"/>
</dbReference>
<proteinExistence type="predicted"/>
<feature type="region of interest" description="Disordered" evidence="6">
    <location>
        <begin position="546"/>
        <end position="606"/>
    </location>
</feature>
<feature type="region of interest" description="Disordered" evidence="6">
    <location>
        <begin position="326"/>
        <end position="350"/>
    </location>
</feature>
<evidence type="ECO:0000259" key="7">
    <source>
        <dbReference type="PROSITE" id="PS50103"/>
    </source>
</evidence>
<feature type="compositionally biased region" description="Low complexity" evidence="6">
    <location>
        <begin position="589"/>
        <end position="606"/>
    </location>
</feature>
<reference evidence="8 9" key="1">
    <citation type="submission" date="2006-10" db="EMBL/GenBank/DDBJ databases">
        <title>The Genome Sequence of Batrachochytrium dendrobatidis JEL423.</title>
        <authorList>
            <consortium name="The Broad Institute Genome Sequencing Platform"/>
            <person name="Birren B."/>
            <person name="Lander E."/>
            <person name="Galagan J."/>
            <person name="Cuomo C."/>
            <person name="Devon K."/>
            <person name="Jaffe D."/>
            <person name="Butler J."/>
            <person name="Alvarez P."/>
            <person name="Gnerre S."/>
            <person name="Grabherr M."/>
            <person name="Kleber M."/>
            <person name="Mauceli E."/>
            <person name="Brockman W."/>
            <person name="Young S."/>
            <person name="LaButti K."/>
            <person name="Sykes S."/>
            <person name="DeCaprio D."/>
            <person name="Crawford M."/>
            <person name="Koehrsen M."/>
            <person name="Engels R."/>
            <person name="Montgomery P."/>
            <person name="Pearson M."/>
            <person name="Howarth C."/>
            <person name="Larson L."/>
            <person name="White J."/>
            <person name="O'Leary S."/>
            <person name="Kodira C."/>
            <person name="Zeng Q."/>
            <person name="Yandava C."/>
            <person name="Alvarado L."/>
            <person name="Longcore J."/>
            <person name="James T."/>
        </authorList>
    </citation>
    <scope>NUCLEOTIDE SEQUENCE [LARGE SCALE GENOMIC DNA]</scope>
    <source>
        <strain evidence="8 9">JEL423</strain>
    </source>
</reference>
<dbReference type="STRING" id="403673.A0A177WZF6"/>
<name>A0A177WZF6_BATDL</name>
<evidence type="ECO:0000256" key="1">
    <source>
        <dbReference type="ARBA" id="ARBA00022723"/>
    </source>
</evidence>
<feature type="compositionally biased region" description="Polar residues" evidence="6">
    <location>
        <begin position="371"/>
        <end position="381"/>
    </location>
</feature>
<dbReference type="GO" id="GO:0008270">
    <property type="term" value="F:zinc ion binding"/>
    <property type="evidence" value="ECO:0007669"/>
    <property type="project" value="UniProtKB-KW"/>
</dbReference>
<dbReference type="InterPro" id="IPR036855">
    <property type="entry name" value="Znf_CCCH_sf"/>
</dbReference>
<keyword evidence="1 5" id="KW-0479">Metal-binding</keyword>
<gene>
    <name evidence="8" type="ORF">BDEG_27985</name>
</gene>
<reference evidence="8 9" key="2">
    <citation type="submission" date="2016-05" db="EMBL/GenBank/DDBJ databases">
        <title>Lineage-specific infection strategies underlie the spectrum of fungal disease in amphibians.</title>
        <authorList>
            <person name="Cuomo C.A."/>
            <person name="Farrer R.A."/>
            <person name="James T."/>
            <person name="Longcore J."/>
            <person name="Birren B."/>
        </authorList>
    </citation>
    <scope>NUCLEOTIDE SEQUENCE [LARGE SCALE GENOMIC DNA]</scope>
    <source>
        <strain evidence="8 9">JEL423</strain>
    </source>
</reference>
<dbReference type="EMBL" id="DS022313">
    <property type="protein sequence ID" value="OAJ44790.1"/>
    <property type="molecule type" value="Genomic_DNA"/>
</dbReference>
<dbReference type="PANTHER" id="PTHR12547">
    <property type="entry name" value="CCCH ZINC FINGER/TIS11-RELATED"/>
    <property type="match status" value="1"/>
</dbReference>
<sequence>MLSGNPTDSISLINAHAEKDRFSAIQMHEQQQLHHLRYSPLSDQLNQRPVSQLSQLSFIRQQESEHLSQRHYKASPPGIMDHNTSGAIHDHSDLQDMQHSLGSHLISVLGQDNMFPTPLTQTALHNTSACNIPDSFLPEHTSRYDTTNSIESNALASPSLYGISPRTASPSRQMSGFPRSSGLSGSISASSASFGRKQESLSSNSLSINTDMPLLFSASPISSPFAPGAVGSPIGGMSSNSALRYRQQHFGLPSQSEKTFNLNSPMDLASSLPGPSSGLRSGSKYSADSRSGLYPADIVYLQQHFEKQHHLQSSLDNALFQPHGLQHMNHTQPQSDLSSSAPLNHSSSNFNGLSSAARQLFPASTLSPLTSTVASQGSVRPTQRKRSMTIDSFHPGNTTDPIGIPYQMNLRSNSDDAQTHSSVGPTTSGSGSSAPKVKNPTLYKTELCRAWEETGSCRYGTKCQFAHSSSELRQLDRHPKYKTEMCKTFWERGSCLYGKRCCFIHLERTAADGAVPTAAALEAAGITVHAGIATAAMGKKGHAARNPFGDTNSINITQNGSRSVTPRTRSSSEGVRMASQHTGGNHTVNSSIDSSTYFSSSNNNSRTSDMEYRAAVFAPTTSGHQLRQMTSAEKLQEFCLATPSDCTSAGISESDTTNSVEDINDRFETMHFSTSATDTTSTALSSTAGKLPLHASPTKMALSRRGFVFSPVSINTDTNVTAMAMLSTPAASGHQEASEAVCPPFELMSPPISPN</sequence>
<dbReference type="SMART" id="SM00356">
    <property type="entry name" value="ZnF_C3H1"/>
    <property type="match status" value="2"/>
</dbReference>
<evidence type="ECO:0000256" key="2">
    <source>
        <dbReference type="ARBA" id="ARBA00022737"/>
    </source>
</evidence>
<keyword evidence="4 5" id="KW-0862">Zinc</keyword>
<keyword evidence="2" id="KW-0677">Repeat</keyword>
<dbReference type="Pfam" id="PF00642">
    <property type="entry name" value="zf-CCCH"/>
    <property type="match status" value="2"/>
</dbReference>
<dbReference type="InterPro" id="IPR045877">
    <property type="entry name" value="ZFP36-like"/>
</dbReference>
<dbReference type="AlphaFoldDB" id="A0A177WZF6"/>
<organism evidence="8 9">
    <name type="scientific">Batrachochytrium dendrobatidis (strain JEL423)</name>
    <dbReference type="NCBI Taxonomy" id="403673"/>
    <lineage>
        <taxon>Eukaryota</taxon>
        <taxon>Fungi</taxon>
        <taxon>Fungi incertae sedis</taxon>
        <taxon>Chytridiomycota</taxon>
        <taxon>Chytridiomycota incertae sedis</taxon>
        <taxon>Chytridiomycetes</taxon>
        <taxon>Rhizophydiales</taxon>
        <taxon>Rhizophydiales incertae sedis</taxon>
        <taxon>Batrachochytrium</taxon>
    </lineage>
</organism>
<dbReference type="SUPFAM" id="SSF90229">
    <property type="entry name" value="CCCH zinc finger"/>
    <property type="match status" value="2"/>
</dbReference>